<sequence length="235" mass="25811">VDFSRRKLFARLLSASLYGIGSSRLIRPVYSDDAPPLSPAKSIYELSGRIAIDGQKATLNTRIRENSIIETGRNGKLIFAVGKDAFILRGDSHLEIQGDDQFIQGLKLVSGALLSVLGGRFQNQSLVMNTTTAIISLRGTGIYVESEPEQSYVCTCYGMVELSSITDPLSREMIKTTHHDLPRYVLLNAPEGKKIREAPVINHDDDELTLIESLVGRKPPFGSGGYKSTESNPDR</sequence>
<feature type="compositionally biased region" description="Polar residues" evidence="1">
    <location>
        <begin position="226"/>
        <end position="235"/>
    </location>
</feature>
<evidence type="ECO:0008006" key="3">
    <source>
        <dbReference type="Google" id="ProtNLM"/>
    </source>
</evidence>
<reference evidence="2" key="1">
    <citation type="submission" date="2018-05" db="EMBL/GenBank/DDBJ databases">
        <authorList>
            <person name="Lanie J.A."/>
            <person name="Ng W.-L."/>
            <person name="Kazmierczak K.M."/>
            <person name="Andrzejewski T.M."/>
            <person name="Davidsen T.M."/>
            <person name="Wayne K.J."/>
            <person name="Tettelin H."/>
            <person name="Glass J.I."/>
            <person name="Rusch D."/>
            <person name="Podicherti R."/>
            <person name="Tsui H.-C.T."/>
            <person name="Winkler M.E."/>
        </authorList>
    </citation>
    <scope>NUCLEOTIDE SEQUENCE</scope>
</reference>
<name>A0A382A0B7_9ZZZZ</name>
<protein>
    <recommendedName>
        <fullName evidence="3">FecR protein domain-containing protein</fullName>
    </recommendedName>
</protein>
<dbReference type="EMBL" id="UINC01023295">
    <property type="protein sequence ID" value="SVA94671.1"/>
    <property type="molecule type" value="Genomic_DNA"/>
</dbReference>
<evidence type="ECO:0000256" key="1">
    <source>
        <dbReference type="SAM" id="MobiDB-lite"/>
    </source>
</evidence>
<proteinExistence type="predicted"/>
<organism evidence="2">
    <name type="scientific">marine metagenome</name>
    <dbReference type="NCBI Taxonomy" id="408172"/>
    <lineage>
        <taxon>unclassified sequences</taxon>
        <taxon>metagenomes</taxon>
        <taxon>ecological metagenomes</taxon>
    </lineage>
</organism>
<evidence type="ECO:0000313" key="2">
    <source>
        <dbReference type="EMBL" id="SVA94671.1"/>
    </source>
</evidence>
<feature type="non-terminal residue" evidence="2">
    <location>
        <position position="1"/>
    </location>
</feature>
<feature type="region of interest" description="Disordered" evidence="1">
    <location>
        <begin position="216"/>
        <end position="235"/>
    </location>
</feature>
<dbReference type="AlphaFoldDB" id="A0A382A0B7"/>
<accession>A0A382A0B7</accession>
<gene>
    <name evidence="2" type="ORF">METZ01_LOCUS147525</name>
</gene>